<dbReference type="GO" id="GO:0046872">
    <property type="term" value="F:metal ion binding"/>
    <property type="evidence" value="ECO:0007669"/>
    <property type="project" value="UniProtKB-UniRule"/>
</dbReference>
<keyword evidence="1 8" id="KW-0808">Transferase</keyword>
<dbReference type="InterPro" id="IPR017438">
    <property type="entry name" value="ATP-NAD_kinase_N"/>
</dbReference>
<gene>
    <name evidence="8" type="primary">nadK</name>
    <name evidence="9" type="ORF">IV80_GL000400</name>
</gene>
<dbReference type="RefSeq" id="WP_057752289.1">
    <property type="nucleotide sequence ID" value="NZ_BJVH01000010.1"/>
</dbReference>
<keyword evidence="10" id="KW-1185">Reference proteome</keyword>
<proteinExistence type="inferred from homology"/>
<sequence>MKVAVYSTRANNAQNVADQLTKKLQENQITVDNAQPDIVVSVGGDGTLLSAFQYYQSQLAHIRFIGVHTGHLGFYTDWRDYELDDLIKAIKADNGECISYPILDADVLFVGETRPKRYHAVNESTIKKVSSTLVADVYLKDKLFERFRGDGLCISTPTGSTAYNRSVGGAVVHPQLEVLQMAEIASINNRVFRTLGASIILAPDEWITIRPAHGGNFNFTADQVNVFNTPIEQIEYRIGEQKINFAKYRHTGFWNRVRNAFIGDGNED</sequence>
<evidence type="ECO:0000256" key="6">
    <source>
        <dbReference type="ARBA" id="ARBA00023027"/>
    </source>
</evidence>
<feature type="binding site" evidence="8">
    <location>
        <position position="150"/>
    </location>
    <ligand>
        <name>NAD(+)</name>
        <dbReference type="ChEBI" id="CHEBI:57540"/>
    </ligand>
</feature>
<evidence type="ECO:0000313" key="10">
    <source>
        <dbReference type="Proteomes" id="UP000051568"/>
    </source>
</evidence>
<feature type="binding site" evidence="8">
    <location>
        <begin position="161"/>
        <end position="166"/>
    </location>
    <ligand>
        <name>NAD(+)</name>
        <dbReference type="ChEBI" id="CHEBI:57540"/>
    </ligand>
</feature>
<dbReference type="Proteomes" id="UP000051568">
    <property type="component" value="Unassembled WGS sequence"/>
</dbReference>
<keyword evidence="8" id="KW-0963">Cytoplasm</keyword>
<dbReference type="SUPFAM" id="SSF111331">
    <property type="entry name" value="NAD kinase/diacylglycerol kinase-like"/>
    <property type="match status" value="1"/>
</dbReference>
<dbReference type="OrthoDB" id="9774737at2"/>
<comment type="caution">
    <text evidence="8">Lacks conserved residue(s) required for the propagation of feature annotation.</text>
</comment>
<dbReference type="Pfam" id="PF20143">
    <property type="entry name" value="NAD_kinase_C"/>
    <property type="match status" value="1"/>
</dbReference>
<dbReference type="GO" id="GO:0005524">
    <property type="term" value="F:ATP binding"/>
    <property type="evidence" value="ECO:0007669"/>
    <property type="project" value="UniProtKB-KW"/>
</dbReference>
<feature type="active site" description="Proton acceptor" evidence="8">
    <location>
        <position position="45"/>
    </location>
</feature>
<dbReference type="GO" id="GO:0019674">
    <property type="term" value="P:NAD+ metabolic process"/>
    <property type="evidence" value="ECO:0007669"/>
    <property type="project" value="InterPro"/>
</dbReference>
<dbReference type="GO" id="GO:0051287">
    <property type="term" value="F:NAD binding"/>
    <property type="evidence" value="ECO:0007669"/>
    <property type="project" value="UniProtKB-ARBA"/>
</dbReference>
<evidence type="ECO:0000256" key="8">
    <source>
        <dbReference type="HAMAP-Rule" id="MF_00361"/>
    </source>
</evidence>
<comment type="subcellular location">
    <subcellularLocation>
        <location evidence="8">Cytoplasm</location>
    </subcellularLocation>
</comment>
<dbReference type="Gene3D" id="3.40.50.10330">
    <property type="entry name" value="Probable inorganic polyphosphate/atp-NAD kinase, domain 1"/>
    <property type="match status" value="1"/>
</dbReference>
<dbReference type="STRING" id="319652.IV80_GL000400"/>
<dbReference type="GO" id="GO:0005737">
    <property type="term" value="C:cytoplasm"/>
    <property type="evidence" value="ECO:0007669"/>
    <property type="project" value="UniProtKB-SubCell"/>
</dbReference>
<dbReference type="AlphaFoldDB" id="A0A0R2IJX8"/>
<evidence type="ECO:0000256" key="3">
    <source>
        <dbReference type="ARBA" id="ARBA00022777"/>
    </source>
</evidence>
<feature type="binding site" evidence="8">
    <location>
        <position position="185"/>
    </location>
    <ligand>
        <name>NAD(+)</name>
        <dbReference type="ChEBI" id="CHEBI:57540"/>
    </ligand>
</feature>
<dbReference type="EMBL" id="JQBR01000010">
    <property type="protein sequence ID" value="KRN65344.1"/>
    <property type="molecule type" value="Genomic_DNA"/>
</dbReference>
<reference evidence="9 10" key="1">
    <citation type="journal article" date="2015" name="Genome Announc.">
        <title>Expanding the biotechnology potential of lactobacilli through comparative genomics of 213 strains and associated genera.</title>
        <authorList>
            <person name="Sun Z."/>
            <person name="Harris H.M."/>
            <person name="McCann A."/>
            <person name="Guo C."/>
            <person name="Argimon S."/>
            <person name="Zhang W."/>
            <person name="Yang X."/>
            <person name="Jeffery I.B."/>
            <person name="Cooney J.C."/>
            <person name="Kagawa T.F."/>
            <person name="Liu W."/>
            <person name="Song Y."/>
            <person name="Salvetti E."/>
            <person name="Wrobel A."/>
            <person name="Rasinkangas P."/>
            <person name="Parkhill J."/>
            <person name="Rea M.C."/>
            <person name="O'Sullivan O."/>
            <person name="Ritari J."/>
            <person name="Douillard F.P."/>
            <person name="Paul Ross R."/>
            <person name="Yang R."/>
            <person name="Briner A.E."/>
            <person name="Felis G.E."/>
            <person name="de Vos W.M."/>
            <person name="Barrangou R."/>
            <person name="Klaenhammer T.R."/>
            <person name="Caufield P.W."/>
            <person name="Cui Y."/>
            <person name="Zhang H."/>
            <person name="O'Toole P.W."/>
        </authorList>
    </citation>
    <scope>NUCLEOTIDE SEQUENCE [LARGE SCALE GENOMIC DNA]</scope>
    <source>
        <strain evidence="9 10">DSM 17757</strain>
    </source>
</reference>
<dbReference type="InterPro" id="IPR016064">
    <property type="entry name" value="NAD/diacylglycerol_kinase_sf"/>
</dbReference>
<dbReference type="HAMAP" id="MF_00361">
    <property type="entry name" value="NAD_kinase"/>
    <property type="match status" value="1"/>
</dbReference>
<dbReference type="Pfam" id="PF01513">
    <property type="entry name" value="NAD_kinase"/>
    <property type="match status" value="1"/>
</dbReference>
<dbReference type="Gene3D" id="2.60.200.30">
    <property type="entry name" value="Probable inorganic polyphosphate/atp-NAD kinase, domain 2"/>
    <property type="match status" value="1"/>
</dbReference>
<dbReference type="EC" id="2.7.1.23" evidence="8"/>
<organism evidence="9 10">
    <name type="scientific">Pediococcus cellicola</name>
    <dbReference type="NCBI Taxonomy" id="319652"/>
    <lineage>
        <taxon>Bacteria</taxon>
        <taxon>Bacillati</taxon>
        <taxon>Bacillota</taxon>
        <taxon>Bacilli</taxon>
        <taxon>Lactobacillales</taxon>
        <taxon>Lactobacillaceae</taxon>
        <taxon>Pediococcus</taxon>
    </lineage>
</organism>
<feature type="binding site" evidence="8">
    <location>
        <begin position="45"/>
        <end position="46"/>
    </location>
    <ligand>
        <name>NAD(+)</name>
        <dbReference type="ChEBI" id="CHEBI:57540"/>
    </ligand>
</feature>
<keyword evidence="3 8" id="KW-0418">Kinase</keyword>
<dbReference type="NCBIfam" id="NF003424">
    <property type="entry name" value="PRK04885.1"/>
    <property type="match status" value="1"/>
</dbReference>
<keyword evidence="6 8" id="KW-0520">NAD</keyword>
<dbReference type="GO" id="GO:0006741">
    <property type="term" value="P:NADP+ biosynthetic process"/>
    <property type="evidence" value="ECO:0007669"/>
    <property type="project" value="UniProtKB-UniRule"/>
</dbReference>
<evidence type="ECO:0000256" key="7">
    <source>
        <dbReference type="ARBA" id="ARBA00047925"/>
    </source>
</evidence>
<dbReference type="PANTHER" id="PTHR20275">
    <property type="entry name" value="NAD KINASE"/>
    <property type="match status" value="1"/>
</dbReference>
<dbReference type="InterPro" id="IPR002504">
    <property type="entry name" value="NADK"/>
</dbReference>
<keyword evidence="4 8" id="KW-0067">ATP-binding</keyword>
<keyword evidence="2 8" id="KW-0547">Nucleotide-binding</keyword>
<protein>
    <recommendedName>
        <fullName evidence="8">NAD kinase</fullName>
        <ecNumber evidence="8">2.7.1.23</ecNumber>
    </recommendedName>
    <alternativeName>
        <fullName evidence="8">ATP-dependent NAD kinase</fullName>
    </alternativeName>
</protein>
<evidence type="ECO:0000256" key="4">
    <source>
        <dbReference type="ARBA" id="ARBA00022840"/>
    </source>
</evidence>
<comment type="cofactor">
    <cofactor evidence="8">
        <name>a divalent metal cation</name>
        <dbReference type="ChEBI" id="CHEBI:60240"/>
    </cofactor>
</comment>
<dbReference type="PATRIC" id="fig|319652.3.peg.403"/>
<name>A0A0R2IJX8_9LACO</name>
<evidence type="ECO:0000256" key="5">
    <source>
        <dbReference type="ARBA" id="ARBA00022857"/>
    </source>
</evidence>
<feature type="binding site" evidence="8">
    <location>
        <position position="148"/>
    </location>
    <ligand>
        <name>NAD(+)</name>
        <dbReference type="ChEBI" id="CHEBI:57540"/>
    </ligand>
</feature>
<evidence type="ECO:0000256" key="2">
    <source>
        <dbReference type="ARBA" id="ARBA00022741"/>
    </source>
</evidence>
<comment type="similarity">
    <text evidence="8">Belongs to the NAD kinase family.</text>
</comment>
<comment type="catalytic activity">
    <reaction evidence="7 8">
        <text>NAD(+) + ATP = ADP + NADP(+) + H(+)</text>
        <dbReference type="Rhea" id="RHEA:18629"/>
        <dbReference type="ChEBI" id="CHEBI:15378"/>
        <dbReference type="ChEBI" id="CHEBI:30616"/>
        <dbReference type="ChEBI" id="CHEBI:57540"/>
        <dbReference type="ChEBI" id="CHEBI:58349"/>
        <dbReference type="ChEBI" id="CHEBI:456216"/>
        <dbReference type="EC" id="2.7.1.23"/>
    </reaction>
</comment>
<evidence type="ECO:0000313" key="9">
    <source>
        <dbReference type="EMBL" id="KRN65344.1"/>
    </source>
</evidence>
<dbReference type="PANTHER" id="PTHR20275:SF0">
    <property type="entry name" value="NAD KINASE"/>
    <property type="match status" value="1"/>
</dbReference>
<dbReference type="GO" id="GO:0003951">
    <property type="term" value="F:NAD+ kinase activity"/>
    <property type="evidence" value="ECO:0007669"/>
    <property type="project" value="UniProtKB-UniRule"/>
</dbReference>
<comment type="function">
    <text evidence="8">Involved in the regulation of the intracellular balance of NAD and NADP, and is a key enzyme in the biosynthesis of NADP. Catalyzes specifically the phosphorylation on 2'-hydroxyl of the adenosine moiety of NAD to yield NADP.</text>
</comment>
<accession>A0A0R2IJX8</accession>
<evidence type="ECO:0000256" key="1">
    <source>
        <dbReference type="ARBA" id="ARBA00022679"/>
    </source>
</evidence>
<comment type="caution">
    <text evidence="9">The sequence shown here is derived from an EMBL/GenBank/DDBJ whole genome shotgun (WGS) entry which is preliminary data.</text>
</comment>
<feature type="binding site" evidence="8">
    <location>
        <begin position="122"/>
        <end position="123"/>
    </location>
    <ligand>
        <name>NAD(+)</name>
        <dbReference type="ChEBI" id="CHEBI:57540"/>
    </ligand>
</feature>
<keyword evidence="5 8" id="KW-0521">NADP</keyword>
<dbReference type="InterPro" id="IPR017437">
    <property type="entry name" value="ATP-NAD_kinase_PpnK-typ_C"/>
</dbReference>